<proteinExistence type="predicted"/>
<dbReference type="InterPro" id="IPR008591">
    <property type="entry name" value="GINS_Sld5"/>
</dbReference>
<dbReference type="Pfam" id="PF05916">
    <property type="entry name" value="Sld5"/>
    <property type="match status" value="1"/>
</dbReference>
<dbReference type="Gramene" id="PRQ22893">
    <property type="protein sequence ID" value="PRQ22893"/>
    <property type="gene ID" value="RchiOBHm_Chr6g0255221"/>
</dbReference>
<dbReference type="SUPFAM" id="SSF158573">
    <property type="entry name" value="GINS helical bundle-like"/>
    <property type="match status" value="1"/>
</dbReference>
<organism evidence="5 6">
    <name type="scientific">Rosa chinensis</name>
    <name type="common">China rose</name>
    <dbReference type="NCBI Taxonomy" id="74649"/>
    <lineage>
        <taxon>Eukaryota</taxon>
        <taxon>Viridiplantae</taxon>
        <taxon>Streptophyta</taxon>
        <taxon>Embryophyta</taxon>
        <taxon>Tracheophyta</taxon>
        <taxon>Spermatophyta</taxon>
        <taxon>Magnoliopsida</taxon>
        <taxon>eudicotyledons</taxon>
        <taxon>Gunneridae</taxon>
        <taxon>Pentapetalae</taxon>
        <taxon>rosids</taxon>
        <taxon>fabids</taxon>
        <taxon>Rosales</taxon>
        <taxon>Rosaceae</taxon>
        <taxon>Rosoideae</taxon>
        <taxon>Rosoideae incertae sedis</taxon>
        <taxon>Rosa</taxon>
    </lineage>
</organism>
<dbReference type="Gene3D" id="1.20.58.1030">
    <property type="match status" value="1"/>
</dbReference>
<evidence type="ECO:0000256" key="3">
    <source>
        <dbReference type="ARBA" id="ARBA00023242"/>
    </source>
</evidence>
<sequence>MDLDRSKFLLRSYLRIRLQKIEKYIFHILATAKLYNRLSKQEKAFAKTVLLKLPNKYQSIFKQSMISEENDMGTHIIFFPHFIHLCVFRFTHVCVCFGIYQLRFSKNVVASALVNA</sequence>
<evidence type="ECO:0000313" key="5">
    <source>
        <dbReference type="EMBL" id="PRQ22893.1"/>
    </source>
</evidence>
<dbReference type="Proteomes" id="UP000238479">
    <property type="component" value="Chromosome 6"/>
</dbReference>
<dbReference type="InterPro" id="IPR036224">
    <property type="entry name" value="GINS_bundle-like_dom_sf"/>
</dbReference>
<dbReference type="PANTHER" id="PTHR21206">
    <property type="entry name" value="SLD5 PROTEIN"/>
    <property type="match status" value="1"/>
</dbReference>
<dbReference type="PANTHER" id="PTHR21206:SF0">
    <property type="entry name" value="DNA REPLICATION COMPLEX GINS PROTEIN SLD5"/>
    <property type="match status" value="1"/>
</dbReference>
<keyword evidence="2" id="KW-0235">DNA replication</keyword>
<gene>
    <name evidence="5" type="ORF">RchiOBHm_Chr6g0255221</name>
</gene>
<keyword evidence="6" id="KW-1185">Reference proteome</keyword>
<dbReference type="GO" id="GO:0006261">
    <property type="term" value="P:DNA-templated DNA replication"/>
    <property type="evidence" value="ECO:0007669"/>
    <property type="project" value="InterPro"/>
</dbReference>
<name>A0A2P6PLT4_ROSCH</name>
<feature type="domain" description="GINS subunit" evidence="4">
    <location>
        <begin position="1"/>
        <end position="58"/>
    </location>
</feature>
<evidence type="ECO:0000256" key="1">
    <source>
        <dbReference type="ARBA" id="ARBA00004123"/>
    </source>
</evidence>
<dbReference type="GO" id="GO:0000727">
    <property type="term" value="P:double-strand break repair via break-induced replication"/>
    <property type="evidence" value="ECO:0007669"/>
    <property type="project" value="TreeGrafter"/>
</dbReference>
<comment type="caution">
    <text evidence="5">The sequence shown here is derived from an EMBL/GenBank/DDBJ whole genome shotgun (WGS) entry which is preliminary data.</text>
</comment>
<keyword evidence="3" id="KW-0539">Nucleus</keyword>
<reference evidence="5 6" key="1">
    <citation type="journal article" date="2018" name="Nat. Genet.">
        <title>The Rosa genome provides new insights in the design of modern roses.</title>
        <authorList>
            <person name="Bendahmane M."/>
        </authorList>
    </citation>
    <scope>NUCLEOTIDE SEQUENCE [LARGE SCALE GENOMIC DNA]</scope>
    <source>
        <strain evidence="6">cv. Old Blush</strain>
    </source>
</reference>
<dbReference type="EMBL" id="PDCK01000044">
    <property type="protein sequence ID" value="PRQ22893.1"/>
    <property type="molecule type" value="Genomic_DNA"/>
</dbReference>
<dbReference type="CDD" id="cd11711">
    <property type="entry name" value="GINS_A_Sld5"/>
    <property type="match status" value="1"/>
</dbReference>
<evidence type="ECO:0000259" key="4">
    <source>
        <dbReference type="Pfam" id="PF05916"/>
    </source>
</evidence>
<dbReference type="STRING" id="74649.A0A2P6PLT4"/>
<dbReference type="AlphaFoldDB" id="A0A2P6PLT4"/>
<protein>
    <submittedName>
        <fullName evidence="5">Putative GINS subunit, domain A protein</fullName>
    </submittedName>
</protein>
<evidence type="ECO:0000313" key="6">
    <source>
        <dbReference type="Proteomes" id="UP000238479"/>
    </source>
</evidence>
<evidence type="ECO:0000256" key="2">
    <source>
        <dbReference type="ARBA" id="ARBA00022705"/>
    </source>
</evidence>
<dbReference type="GO" id="GO:0000811">
    <property type="term" value="C:GINS complex"/>
    <property type="evidence" value="ECO:0007669"/>
    <property type="project" value="TreeGrafter"/>
</dbReference>
<comment type="subcellular location">
    <subcellularLocation>
        <location evidence="1">Nucleus</location>
    </subcellularLocation>
</comment>
<dbReference type="InterPro" id="IPR021151">
    <property type="entry name" value="GINS_A"/>
</dbReference>
<dbReference type="InterPro" id="IPR038749">
    <property type="entry name" value="Sld5_GINS_A"/>
</dbReference>
<accession>A0A2P6PLT4</accession>